<dbReference type="PATRIC" id="fig|401562.4.peg.4202"/>
<protein>
    <recommendedName>
        <fullName evidence="1">Putative restriction endonuclease domain-containing protein</fullName>
    </recommendedName>
</protein>
<dbReference type="Gene3D" id="3.90.1570.10">
    <property type="entry name" value="tt1808, chain A"/>
    <property type="match status" value="1"/>
</dbReference>
<dbReference type="PANTHER" id="PTHR36558:SF1">
    <property type="entry name" value="RESTRICTION ENDONUCLEASE DOMAIN-CONTAINING PROTEIN-RELATED"/>
    <property type="match status" value="1"/>
</dbReference>
<dbReference type="InterPro" id="IPR012296">
    <property type="entry name" value="Nuclease_put_TT1808"/>
</dbReference>
<dbReference type="CDD" id="cd06260">
    <property type="entry name" value="DUF820-like"/>
    <property type="match status" value="1"/>
</dbReference>
<dbReference type="AlphaFoldDB" id="A0A175RFV7"/>
<proteinExistence type="predicted"/>
<comment type="caution">
    <text evidence="2">The sequence shown here is derived from an EMBL/GenBank/DDBJ whole genome shotgun (WGS) entry which is preliminary data.</text>
</comment>
<evidence type="ECO:0000259" key="1">
    <source>
        <dbReference type="Pfam" id="PF05685"/>
    </source>
</evidence>
<evidence type="ECO:0000313" key="3">
    <source>
        <dbReference type="Proteomes" id="UP000078529"/>
    </source>
</evidence>
<organism evidence="2 3">
    <name type="scientific">Aureimonas ureilytica</name>
    <dbReference type="NCBI Taxonomy" id="401562"/>
    <lineage>
        <taxon>Bacteria</taxon>
        <taxon>Pseudomonadati</taxon>
        <taxon>Pseudomonadota</taxon>
        <taxon>Alphaproteobacteria</taxon>
        <taxon>Hyphomicrobiales</taxon>
        <taxon>Aurantimonadaceae</taxon>
        <taxon>Aureimonas</taxon>
    </lineage>
</organism>
<dbReference type="InterPro" id="IPR008538">
    <property type="entry name" value="Uma2"/>
</dbReference>
<dbReference type="PANTHER" id="PTHR36558">
    <property type="entry name" value="GLR1098 PROTEIN"/>
    <property type="match status" value="1"/>
</dbReference>
<sequence>MKPWTLAAFFEWQQGLEDRFELVDGFPLKMMTGASRRHDMVVMNILGELRNRLRGKPCVPFTADGAVETRPGQIRRPDVGVDCGPTDPNSFVASEPRIVFEVLLPSTRDFDRLRKIEEYKTMPFLRHIVLMEQDQPVAILWSRLTGAGWDETRIEGLDGVISLAAIGVELPLHELYDRVLT</sequence>
<accession>A0A175RFV7</accession>
<dbReference type="SUPFAM" id="SSF52980">
    <property type="entry name" value="Restriction endonuclease-like"/>
    <property type="match status" value="1"/>
</dbReference>
<feature type="domain" description="Putative restriction endonuclease" evidence="1">
    <location>
        <begin position="8"/>
        <end position="171"/>
    </location>
</feature>
<dbReference type="EMBL" id="LDQA01000069">
    <property type="protein sequence ID" value="KTR02727.1"/>
    <property type="molecule type" value="Genomic_DNA"/>
</dbReference>
<name>A0A175RFV7_9HYPH</name>
<gene>
    <name evidence="2" type="ORF">NS365_20805</name>
</gene>
<evidence type="ECO:0000313" key="2">
    <source>
        <dbReference type="EMBL" id="KTR02727.1"/>
    </source>
</evidence>
<dbReference type="Proteomes" id="UP000078529">
    <property type="component" value="Unassembled WGS sequence"/>
</dbReference>
<dbReference type="InterPro" id="IPR011335">
    <property type="entry name" value="Restrct_endonuc-II-like"/>
</dbReference>
<dbReference type="Pfam" id="PF05685">
    <property type="entry name" value="Uma2"/>
    <property type="match status" value="1"/>
</dbReference>
<reference evidence="2 3" key="1">
    <citation type="journal article" date="2016" name="Front. Microbiol.">
        <title>Genomic Resource of Rice Seed Associated Bacteria.</title>
        <authorList>
            <person name="Midha S."/>
            <person name="Bansal K."/>
            <person name="Sharma S."/>
            <person name="Kumar N."/>
            <person name="Patil P.P."/>
            <person name="Chaudhry V."/>
            <person name="Patil P.B."/>
        </authorList>
    </citation>
    <scope>NUCLEOTIDE SEQUENCE [LARGE SCALE GENOMIC DNA]</scope>
    <source>
        <strain evidence="2 3">NS365</strain>
    </source>
</reference>
<keyword evidence="3" id="KW-1185">Reference proteome</keyword>